<organism evidence="1 2">
    <name type="scientific">Cyclotella atomus</name>
    <dbReference type="NCBI Taxonomy" id="382360"/>
    <lineage>
        <taxon>Eukaryota</taxon>
        <taxon>Sar</taxon>
        <taxon>Stramenopiles</taxon>
        <taxon>Ochrophyta</taxon>
        <taxon>Bacillariophyta</taxon>
        <taxon>Coscinodiscophyceae</taxon>
        <taxon>Thalassiosirophycidae</taxon>
        <taxon>Stephanodiscales</taxon>
        <taxon>Stephanodiscaceae</taxon>
        <taxon>Cyclotella</taxon>
    </lineage>
</organism>
<name>A0ABD3PPA4_9STRA</name>
<evidence type="ECO:0000313" key="2">
    <source>
        <dbReference type="Proteomes" id="UP001530400"/>
    </source>
</evidence>
<dbReference type="AlphaFoldDB" id="A0ABD3PPA4"/>
<accession>A0ABD3PPA4</accession>
<comment type="caution">
    <text evidence="1">The sequence shown here is derived from an EMBL/GenBank/DDBJ whole genome shotgun (WGS) entry which is preliminary data.</text>
</comment>
<gene>
    <name evidence="1" type="ORF">ACHAWO_013924</name>
</gene>
<evidence type="ECO:0000313" key="1">
    <source>
        <dbReference type="EMBL" id="KAL3789196.1"/>
    </source>
</evidence>
<protein>
    <submittedName>
        <fullName evidence="1">Uncharacterized protein</fullName>
    </submittedName>
</protein>
<sequence length="551" mass="62905">MMPRASQFVSSENHEAVAAAAADQLHRNNTLTLSDLLAYLDQVESHLRRPTVHASECYYSYQSDNDDTFFKYVGSTLAKPMLRTLIYGAMSTDSDDEDVSSPTTSALPENIDSNSEALRVNQRTEKIKFDERIREERVLLEFERMSSFVLQQLKPALLQLDTDLINTFAPDLHDKIDQVEAMVKSKDSGGKMKIDSKSLIVFSRLASGRHYRGRLEEMVKDLAPQLIASYVEASRMLTERDVLERLIQLDLVKSNHKCQTDLWKRRIKAAFDCLDIFYPRYDSYNADGVVSDNLANRYKRESSSECSTLSGKITEASCLKYIEGRYQNSTRHTTLKNVFINTRRNLEEKYKPPRPRRNKSSVIWTDEGGADRYRICSEFDVLLVKECNKDIRRIESIWEAKRTISPSTLYDVLKKKLTAVELLLNDLSAELVYEDGEATRALQFAQSARLKNTPTFTFGIYGTELLHPTNAADSIRSVAGANVVSSNLDQVVLAIERCVENSNSLLVVEVDTKRTLYIVEKLRALIKEKLENHQQIQIILYVEKDIDFALK</sequence>
<keyword evidence="2" id="KW-1185">Reference proteome</keyword>
<dbReference type="Proteomes" id="UP001530400">
    <property type="component" value="Unassembled WGS sequence"/>
</dbReference>
<proteinExistence type="predicted"/>
<dbReference type="EMBL" id="JALLPJ020000534">
    <property type="protein sequence ID" value="KAL3789196.1"/>
    <property type="molecule type" value="Genomic_DNA"/>
</dbReference>
<reference evidence="1 2" key="1">
    <citation type="submission" date="2024-10" db="EMBL/GenBank/DDBJ databases">
        <title>Updated reference genomes for cyclostephanoid diatoms.</title>
        <authorList>
            <person name="Roberts W.R."/>
            <person name="Alverson A.J."/>
        </authorList>
    </citation>
    <scope>NUCLEOTIDE SEQUENCE [LARGE SCALE GENOMIC DNA]</scope>
    <source>
        <strain evidence="1 2">AJA010-31</strain>
    </source>
</reference>